<feature type="region of interest" description="Disordered" evidence="1">
    <location>
        <begin position="92"/>
        <end position="116"/>
    </location>
</feature>
<evidence type="ECO:0000256" key="1">
    <source>
        <dbReference type="SAM" id="MobiDB-lite"/>
    </source>
</evidence>
<dbReference type="EMBL" id="PFTM01000030">
    <property type="protein sequence ID" value="PJB83433.1"/>
    <property type="molecule type" value="Genomic_DNA"/>
</dbReference>
<reference evidence="3" key="1">
    <citation type="submission" date="2017-09" db="EMBL/GenBank/DDBJ databases">
        <title>Depth-based differentiation of microbial function through sediment-hosted aquifers and enrichment of novel symbionts in the deep terrestrial subsurface.</title>
        <authorList>
            <person name="Probst A.J."/>
            <person name="Ladd B."/>
            <person name="Jarett J.K."/>
            <person name="Geller-Mcgrath D.E."/>
            <person name="Sieber C.M.K."/>
            <person name="Emerson J.B."/>
            <person name="Anantharaman K."/>
            <person name="Thomas B.C."/>
            <person name="Malmstrom R."/>
            <person name="Stieglmeier M."/>
            <person name="Klingl A."/>
            <person name="Woyke T."/>
            <person name="Ryan C.M."/>
            <person name="Banfield J.F."/>
        </authorList>
    </citation>
    <scope>NUCLEOTIDE SEQUENCE [LARGE SCALE GENOMIC DNA]</scope>
</reference>
<comment type="caution">
    <text evidence="2">The sequence shown here is derived from an EMBL/GenBank/DDBJ whole genome shotgun (WGS) entry which is preliminary data.</text>
</comment>
<gene>
    <name evidence="2" type="ORF">CO088_01490</name>
</gene>
<name>A0A2M8D8G8_9BACT</name>
<sequence length="116" mass="13000">MLPALNFKFQTAGARISDLYRGALPKFGKWGEYPSGKSAENVGDQHNTNEDEENTYEFVEQTASARTSEVCFRPTDGAKILMHPFSIPGNGKADAEYHDANNHTSDHRENIKEIIR</sequence>
<organism evidence="2 3">
    <name type="scientific">Candidatus Yonathbacteria bacterium CG_4_9_14_0_8_um_filter_46_47</name>
    <dbReference type="NCBI Taxonomy" id="1975106"/>
    <lineage>
        <taxon>Bacteria</taxon>
        <taxon>Candidatus Yonathiibacteriota</taxon>
    </lineage>
</organism>
<protein>
    <submittedName>
        <fullName evidence="2">Uncharacterized protein</fullName>
    </submittedName>
</protein>
<evidence type="ECO:0000313" key="3">
    <source>
        <dbReference type="Proteomes" id="UP000229236"/>
    </source>
</evidence>
<feature type="compositionally biased region" description="Basic and acidic residues" evidence="1">
    <location>
        <begin position="93"/>
        <end position="116"/>
    </location>
</feature>
<dbReference type="Proteomes" id="UP000229236">
    <property type="component" value="Unassembled WGS sequence"/>
</dbReference>
<dbReference type="AlphaFoldDB" id="A0A2M8D8G8"/>
<evidence type="ECO:0000313" key="2">
    <source>
        <dbReference type="EMBL" id="PJB83433.1"/>
    </source>
</evidence>
<proteinExistence type="predicted"/>
<accession>A0A2M8D8G8</accession>